<dbReference type="OrthoDB" id="7341703at2"/>
<proteinExistence type="predicted"/>
<dbReference type="STRING" id="1437059.A6A05_15935"/>
<dbReference type="AlphaFoldDB" id="A0A178MFZ4"/>
<gene>
    <name evidence="2" type="ORF">A6A05_15935</name>
</gene>
<accession>A0A178MFZ4</accession>
<reference evidence="2 3" key="1">
    <citation type="submission" date="2016-04" db="EMBL/GenBank/DDBJ databases">
        <title>Draft genome sequence of freshwater magnetotactic bacteria Magnetospirillum marisnigri SP-1 and Magnetospirillum moscoviense BB-1.</title>
        <authorList>
            <person name="Koziaeva V."/>
            <person name="Dziuba M.V."/>
            <person name="Ivanov T.M."/>
            <person name="Kuznetsov B."/>
            <person name="Grouzdev D.S."/>
        </authorList>
    </citation>
    <scope>NUCLEOTIDE SEQUENCE [LARGE SCALE GENOMIC DNA]</scope>
    <source>
        <strain evidence="2 3">BB-1</strain>
    </source>
</reference>
<evidence type="ECO:0000313" key="3">
    <source>
        <dbReference type="Proteomes" id="UP000078543"/>
    </source>
</evidence>
<dbReference type="RefSeq" id="WP_068503578.1">
    <property type="nucleotide sequence ID" value="NZ_LWQU01000170.1"/>
</dbReference>
<evidence type="ECO:0000256" key="1">
    <source>
        <dbReference type="SAM" id="SignalP"/>
    </source>
</evidence>
<comment type="caution">
    <text evidence="2">The sequence shown here is derived from an EMBL/GenBank/DDBJ whole genome shotgun (WGS) entry which is preliminary data.</text>
</comment>
<dbReference type="PROSITE" id="PS51257">
    <property type="entry name" value="PROKAR_LIPOPROTEIN"/>
    <property type="match status" value="1"/>
</dbReference>
<feature type="chain" id="PRO_5008091916" description="Lipoprotein" evidence="1">
    <location>
        <begin position="23"/>
        <end position="224"/>
    </location>
</feature>
<keyword evidence="1" id="KW-0732">Signal</keyword>
<dbReference type="EMBL" id="LWQU01000170">
    <property type="protein sequence ID" value="OAN47047.1"/>
    <property type="molecule type" value="Genomic_DNA"/>
</dbReference>
<name>A0A178MFZ4_9PROT</name>
<protein>
    <recommendedName>
        <fullName evidence="4">Lipoprotein</fullName>
    </recommendedName>
</protein>
<feature type="signal peptide" evidence="1">
    <location>
        <begin position="1"/>
        <end position="22"/>
    </location>
</feature>
<organism evidence="2 3">
    <name type="scientific">Magnetospirillum moscoviense</name>
    <dbReference type="NCBI Taxonomy" id="1437059"/>
    <lineage>
        <taxon>Bacteria</taxon>
        <taxon>Pseudomonadati</taxon>
        <taxon>Pseudomonadota</taxon>
        <taxon>Alphaproteobacteria</taxon>
        <taxon>Rhodospirillales</taxon>
        <taxon>Rhodospirillaceae</taxon>
        <taxon>Magnetospirillum</taxon>
    </lineage>
</organism>
<keyword evidence="3" id="KW-1185">Reference proteome</keyword>
<dbReference type="Proteomes" id="UP000078543">
    <property type="component" value="Unassembled WGS sequence"/>
</dbReference>
<evidence type="ECO:0008006" key="4">
    <source>
        <dbReference type="Google" id="ProtNLM"/>
    </source>
</evidence>
<evidence type="ECO:0000313" key="2">
    <source>
        <dbReference type="EMBL" id="OAN47047.1"/>
    </source>
</evidence>
<sequence length="224" mass="24710">MRKTLTIIAATMTLAGALSACAYRGGDIGDPVVRKFYWYSFLSGDDIDEHCTAGMPDRFRVVYNGVYSEQVRIYQLDSLQKVLSVKVVGSGNAGKLSSDDLLSPWRADESKIALDQETYDRLVMSFKGDGMFAPPPVGLRLPSQSFYWTAASCLSGRYNFTAWSYPSDSFDRLVFGNNLFALDSMGIPVKAAGPVPFDPQRADSARRGEVTDFTLEVGPRGLRR</sequence>